<dbReference type="EMBL" id="VZOK01000198">
    <property type="protein sequence ID" value="KAB0630716.1"/>
    <property type="molecule type" value="Genomic_DNA"/>
</dbReference>
<reference evidence="2 3" key="1">
    <citation type="submission" date="2019-09" db="EMBL/GenBank/DDBJ databases">
        <title>Draft genome sequences of 48 bacterial type strains from the CCUG.</title>
        <authorList>
            <person name="Tunovic T."/>
            <person name="Pineiro-Iglesias B."/>
            <person name="Unosson C."/>
            <person name="Inganas E."/>
            <person name="Ohlen M."/>
            <person name="Cardew S."/>
            <person name="Jensie-Markopoulos S."/>
            <person name="Salva-Serra F."/>
            <person name="Jaen-Luchoro D."/>
            <person name="Karlsson R."/>
            <person name="Svensson-Stadler L."/>
            <person name="Chun J."/>
            <person name="Moore E."/>
        </authorList>
    </citation>
    <scope>NUCLEOTIDE SEQUENCE [LARGE SCALE GENOMIC DNA]</scope>
    <source>
        <strain evidence="2 3">CCUG 65686</strain>
    </source>
</reference>
<evidence type="ECO:0000313" key="2">
    <source>
        <dbReference type="EMBL" id="KAB0630716.1"/>
    </source>
</evidence>
<dbReference type="Gene3D" id="3.30.559.30">
    <property type="entry name" value="Nonribosomal peptide synthetase, condensation domain"/>
    <property type="match status" value="1"/>
</dbReference>
<comment type="caution">
    <text evidence="2">The sequence shown here is derived from an EMBL/GenBank/DDBJ whole genome shotgun (WGS) entry which is preliminary data.</text>
</comment>
<dbReference type="GO" id="GO:0047527">
    <property type="term" value="F:2,3-dihydroxybenzoate-serine ligase activity"/>
    <property type="evidence" value="ECO:0007669"/>
    <property type="project" value="TreeGrafter"/>
</dbReference>
<dbReference type="GO" id="GO:0005829">
    <property type="term" value="C:cytosol"/>
    <property type="evidence" value="ECO:0007669"/>
    <property type="project" value="TreeGrafter"/>
</dbReference>
<evidence type="ECO:0000313" key="3">
    <source>
        <dbReference type="Proteomes" id="UP000473470"/>
    </source>
</evidence>
<gene>
    <name evidence="2" type="ORF">F7R25_37310</name>
</gene>
<evidence type="ECO:0000259" key="1">
    <source>
        <dbReference type="Pfam" id="PF00668"/>
    </source>
</evidence>
<name>A0A6L3MJU7_9BURK</name>
<sequence>WPRAPRDPHTPRAGRHERALPAATAAALRAHAERNGLPLKSLLLAIHLQVLSLASGARDVVTGLVSNGRPAETDGAAMVGLFLNTLPFRLDVDAHDWTSLARTAGAAEADLFAHRRYPMAAIAGLLAPGNGAARFDTSFNFVDFHAYDALRRDGALTVVEARSHEAVEIPCATTFAVTRANDGARGITVSLSYDRDAFSDAQIAWLADRYVQAADHFAARPDDAGARFAAADAAALRASQGAPADLPAGDLLARVRAVA</sequence>
<dbReference type="Pfam" id="PF00668">
    <property type="entry name" value="Condensation"/>
    <property type="match status" value="1"/>
</dbReference>
<dbReference type="PANTHER" id="PTHR45527">
    <property type="entry name" value="NONRIBOSOMAL PEPTIDE SYNTHETASE"/>
    <property type="match status" value="1"/>
</dbReference>
<accession>A0A6L3MJU7</accession>
<organism evidence="2 3">
    <name type="scientific">Burkholderia stagnalis</name>
    <dbReference type="NCBI Taxonomy" id="1503054"/>
    <lineage>
        <taxon>Bacteria</taxon>
        <taxon>Pseudomonadati</taxon>
        <taxon>Pseudomonadota</taxon>
        <taxon>Betaproteobacteria</taxon>
        <taxon>Burkholderiales</taxon>
        <taxon>Burkholderiaceae</taxon>
        <taxon>Burkholderia</taxon>
        <taxon>Burkholderia cepacia complex</taxon>
    </lineage>
</organism>
<dbReference type="AlphaFoldDB" id="A0A6L3MJU7"/>
<dbReference type="PANTHER" id="PTHR45527:SF1">
    <property type="entry name" value="FATTY ACID SYNTHASE"/>
    <property type="match status" value="1"/>
</dbReference>
<dbReference type="GO" id="GO:0031177">
    <property type="term" value="F:phosphopantetheine binding"/>
    <property type="evidence" value="ECO:0007669"/>
    <property type="project" value="TreeGrafter"/>
</dbReference>
<dbReference type="RefSeq" id="WP_150999538.1">
    <property type="nucleotide sequence ID" value="NZ_VZOK01000198.1"/>
</dbReference>
<dbReference type="InterPro" id="IPR001242">
    <property type="entry name" value="Condensation_dom"/>
</dbReference>
<proteinExistence type="predicted"/>
<protein>
    <recommendedName>
        <fullName evidence="1">Condensation domain-containing protein</fullName>
    </recommendedName>
</protein>
<dbReference type="GO" id="GO:0009239">
    <property type="term" value="P:enterobactin biosynthetic process"/>
    <property type="evidence" value="ECO:0007669"/>
    <property type="project" value="TreeGrafter"/>
</dbReference>
<dbReference type="GO" id="GO:0009366">
    <property type="term" value="C:enterobactin synthetase complex"/>
    <property type="evidence" value="ECO:0007669"/>
    <property type="project" value="TreeGrafter"/>
</dbReference>
<dbReference type="GO" id="GO:0043041">
    <property type="term" value="P:amino acid activation for nonribosomal peptide biosynthetic process"/>
    <property type="evidence" value="ECO:0007669"/>
    <property type="project" value="TreeGrafter"/>
</dbReference>
<feature type="non-terminal residue" evidence="2">
    <location>
        <position position="259"/>
    </location>
</feature>
<dbReference type="Proteomes" id="UP000473470">
    <property type="component" value="Unassembled WGS sequence"/>
</dbReference>
<feature type="domain" description="Condensation" evidence="1">
    <location>
        <begin position="12"/>
        <end position="224"/>
    </location>
</feature>
<feature type="non-terminal residue" evidence="2">
    <location>
        <position position="1"/>
    </location>
</feature>
<dbReference type="SUPFAM" id="SSF52777">
    <property type="entry name" value="CoA-dependent acyltransferases"/>
    <property type="match status" value="1"/>
</dbReference>